<dbReference type="AlphaFoldDB" id="A0A815VEX4"/>
<organism evidence="1 2">
    <name type="scientific">Rotaria sordida</name>
    <dbReference type="NCBI Taxonomy" id="392033"/>
    <lineage>
        <taxon>Eukaryota</taxon>
        <taxon>Metazoa</taxon>
        <taxon>Spiralia</taxon>
        <taxon>Gnathifera</taxon>
        <taxon>Rotifera</taxon>
        <taxon>Eurotatoria</taxon>
        <taxon>Bdelloidea</taxon>
        <taxon>Philodinida</taxon>
        <taxon>Philodinidae</taxon>
        <taxon>Rotaria</taxon>
    </lineage>
</organism>
<evidence type="ECO:0000313" key="1">
    <source>
        <dbReference type="EMBL" id="CAF1531145.1"/>
    </source>
</evidence>
<sequence>MHLIIQGVIDDIEDLQQFNVDIYMEKDLFLSWIEAKTGLHHQRTINEFEIAQNKCNCVQSILYYFTPANLFFILDGHDFKSIIRNLKAFNIKKLFERNKFVDIADHNEASSC</sequence>
<evidence type="ECO:0000313" key="2">
    <source>
        <dbReference type="Proteomes" id="UP000663864"/>
    </source>
</evidence>
<comment type="caution">
    <text evidence="1">The sequence shown here is derived from an EMBL/GenBank/DDBJ whole genome shotgun (WGS) entry which is preliminary data.</text>
</comment>
<name>A0A815VEX4_9BILA</name>
<protein>
    <submittedName>
        <fullName evidence="1">Uncharacterized protein</fullName>
    </submittedName>
</protein>
<reference evidence="1" key="1">
    <citation type="submission" date="2021-02" db="EMBL/GenBank/DDBJ databases">
        <authorList>
            <person name="Nowell W R."/>
        </authorList>
    </citation>
    <scope>NUCLEOTIDE SEQUENCE</scope>
</reference>
<dbReference type="Proteomes" id="UP000663864">
    <property type="component" value="Unassembled WGS sequence"/>
</dbReference>
<dbReference type="EMBL" id="CAJNOT010010622">
    <property type="protein sequence ID" value="CAF1531145.1"/>
    <property type="molecule type" value="Genomic_DNA"/>
</dbReference>
<accession>A0A815VEX4</accession>
<gene>
    <name evidence="1" type="ORF">ZHD862_LOCUS38743</name>
</gene>
<proteinExistence type="predicted"/>